<evidence type="ECO:0000313" key="2">
    <source>
        <dbReference type="Proteomes" id="UP000282028"/>
    </source>
</evidence>
<comment type="caution">
    <text evidence="1">The sequence shown here is derived from an EMBL/GenBank/DDBJ whole genome shotgun (WGS) entry which is preliminary data.</text>
</comment>
<dbReference type="Proteomes" id="UP000282028">
    <property type="component" value="Unassembled WGS sequence"/>
</dbReference>
<accession>A0A3M8CHX4</accession>
<name>A0A3M8CHX4_9BACL</name>
<evidence type="ECO:0000313" key="1">
    <source>
        <dbReference type="EMBL" id="RNB75354.1"/>
    </source>
</evidence>
<dbReference type="OrthoDB" id="2475447at2"/>
<reference evidence="1 2" key="1">
    <citation type="submission" date="2018-10" db="EMBL/GenBank/DDBJ databases">
        <title>Phylogenomics of Brevibacillus.</title>
        <authorList>
            <person name="Dunlap C."/>
        </authorList>
    </citation>
    <scope>NUCLEOTIDE SEQUENCE [LARGE SCALE GENOMIC DNA]</scope>
    <source>
        <strain evidence="1 2">JCM 12215</strain>
    </source>
</reference>
<dbReference type="EMBL" id="RHHR01000010">
    <property type="protein sequence ID" value="RNB75354.1"/>
    <property type="molecule type" value="Genomic_DNA"/>
</dbReference>
<protein>
    <recommendedName>
        <fullName evidence="3">DUF4825 domain-containing protein</fullName>
    </recommendedName>
</protein>
<proteinExistence type="predicted"/>
<evidence type="ECO:0008006" key="3">
    <source>
        <dbReference type="Google" id="ProtNLM"/>
    </source>
</evidence>
<dbReference type="AlphaFoldDB" id="A0A3M8CHX4"/>
<sequence>MPRRLLLAIAVSSLLALLLSLVPVDRWKQTDLATFQPSQPFQMTERNMLDLFTTVSTHYNIKRIKWDHASIYVDLAVKPGQNVQLPFVYQDFYNLAHDLFSLTYNVNQVYFRLLEESDLLNGNRLLVAIQTDRQSHAKQTEVLTEVDEIEGFVKNSFPIRIDPYFYERISP</sequence>
<dbReference type="RefSeq" id="WP_122908318.1">
    <property type="nucleotide sequence ID" value="NZ_CBCSBE010000001.1"/>
</dbReference>
<gene>
    <name evidence="1" type="ORF">EDM52_07130</name>
</gene>
<organism evidence="1 2">
    <name type="scientific">Brevibacillus invocatus</name>
    <dbReference type="NCBI Taxonomy" id="173959"/>
    <lineage>
        <taxon>Bacteria</taxon>
        <taxon>Bacillati</taxon>
        <taxon>Bacillota</taxon>
        <taxon>Bacilli</taxon>
        <taxon>Bacillales</taxon>
        <taxon>Paenibacillaceae</taxon>
        <taxon>Brevibacillus</taxon>
    </lineage>
</organism>
<keyword evidence="2" id="KW-1185">Reference proteome</keyword>